<dbReference type="GO" id="GO:0015450">
    <property type="term" value="F:protein-transporting ATPase activity"/>
    <property type="evidence" value="ECO:0007669"/>
    <property type="project" value="UniProtKB-UniRule"/>
</dbReference>
<reference evidence="14" key="1">
    <citation type="submission" date="2016-04" db="EMBL/GenBank/DDBJ databases">
        <authorList>
            <person name="Evans L.H."/>
            <person name="Alamgir A."/>
            <person name="Owens N."/>
            <person name="Weber N.D."/>
            <person name="Virtaneva K."/>
            <person name="Barbian K."/>
            <person name="Babar A."/>
            <person name="Rosenke K."/>
        </authorList>
    </citation>
    <scope>NUCLEOTIDE SEQUENCE</scope>
    <source>
        <strain evidence="14">86</strain>
    </source>
</reference>
<comment type="function">
    <text evidence="11 12">Involved in protein export. Participates in an early event of protein translocation.</text>
</comment>
<name>A0A212J7R0_9PROT</name>
<dbReference type="GO" id="GO:0005886">
    <property type="term" value="C:plasma membrane"/>
    <property type="evidence" value="ECO:0007669"/>
    <property type="project" value="UniProtKB-SubCell"/>
</dbReference>
<proteinExistence type="inferred from homology"/>
<dbReference type="PANTHER" id="PTHR34182">
    <property type="entry name" value="PROTEIN-EXPORT MEMBRANE PROTEIN SECG"/>
    <property type="match status" value="1"/>
</dbReference>
<feature type="compositionally biased region" description="Pro residues" evidence="13">
    <location>
        <begin position="112"/>
        <end position="132"/>
    </location>
</feature>
<protein>
    <recommendedName>
        <fullName evidence="3 12">Protein-export membrane protein SecG</fullName>
    </recommendedName>
</protein>
<evidence type="ECO:0000256" key="7">
    <source>
        <dbReference type="ARBA" id="ARBA00022927"/>
    </source>
</evidence>
<comment type="similarity">
    <text evidence="2 12">Belongs to the SecG family.</text>
</comment>
<organism evidence="14">
    <name type="scientific">uncultured Alphaproteobacteria bacterium</name>
    <dbReference type="NCBI Taxonomy" id="91750"/>
    <lineage>
        <taxon>Bacteria</taxon>
        <taxon>Pseudomonadati</taxon>
        <taxon>Pseudomonadota</taxon>
        <taxon>Alphaproteobacteria</taxon>
        <taxon>environmental samples</taxon>
    </lineage>
</organism>
<keyword evidence="9 12" id="KW-0811">Translocation</keyword>
<evidence type="ECO:0000256" key="1">
    <source>
        <dbReference type="ARBA" id="ARBA00004651"/>
    </source>
</evidence>
<evidence type="ECO:0000256" key="6">
    <source>
        <dbReference type="ARBA" id="ARBA00022692"/>
    </source>
</evidence>
<dbReference type="GO" id="GO:0043952">
    <property type="term" value="P:protein transport by the Sec complex"/>
    <property type="evidence" value="ECO:0007669"/>
    <property type="project" value="TreeGrafter"/>
</dbReference>
<dbReference type="PRINTS" id="PR01651">
    <property type="entry name" value="SECGEXPORT"/>
</dbReference>
<evidence type="ECO:0000256" key="13">
    <source>
        <dbReference type="SAM" id="MobiDB-lite"/>
    </source>
</evidence>
<feature type="region of interest" description="Disordered" evidence="13">
    <location>
        <begin position="84"/>
        <end position="132"/>
    </location>
</feature>
<dbReference type="Pfam" id="PF03840">
    <property type="entry name" value="SecG"/>
    <property type="match status" value="1"/>
</dbReference>
<evidence type="ECO:0000256" key="4">
    <source>
        <dbReference type="ARBA" id="ARBA00022448"/>
    </source>
</evidence>
<evidence type="ECO:0000256" key="5">
    <source>
        <dbReference type="ARBA" id="ARBA00022475"/>
    </source>
</evidence>
<dbReference type="GO" id="GO:0009306">
    <property type="term" value="P:protein secretion"/>
    <property type="evidence" value="ECO:0007669"/>
    <property type="project" value="UniProtKB-UniRule"/>
</dbReference>
<evidence type="ECO:0000256" key="9">
    <source>
        <dbReference type="ARBA" id="ARBA00023010"/>
    </source>
</evidence>
<keyword evidence="6 12" id="KW-0812">Transmembrane</keyword>
<keyword evidence="10 12" id="KW-0472">Membrane</keyword>
<keyword evidence="5 12" id="KW-1003">Cell membrane</keyword>
<dbReference type="AlphaFoldDB" id="A0A212J7R0"/>
<comment type="subcellular location">
    <subcellularLocation>
        <location evidence="1 12">Cell membrane</location>
        <topology evidence="1 12">Multi-pass membrane protein</topology>
    </subcellularLocation>
</comment>
<evidence type="ECO:0000256" key="2">
    <source>
        <dbReference type="ARBA" id="ARBA00008445"/>
    </source>
</evidence>
<evidence type="ECO:0000256" key="3">
    <source>
        <dbReference type="ARBA" id="ARBA00017876"/>
    </source>
</evidence>
<sequence>MLTVVLVIHLLLTVALVGLVLLQKSEGGGLATGGGASGGANFLSGRAAGNILTKATVVLAVCFMATSILLAIMASMRSRGEDDLLKALMRPQSPPPIEAPAEPKSEPAGPDALPPAPPSAAPAPQESAPPKP</sequence>
<accession>A0A212J7R0</accession>
<dbReference type="PANTHER" id="PTHR34182:SF1">
    <property type="entry name" value="PROTEIN-EXPORT MEMBRANE PROTEIN SECG"/>
    <property type="match status" value="1"/>
</dbReference>
<keyword evidence="8 12" id="KW-1133">Transmembrane helix</keyword>
<feature type="transmembrane region" description="Helical" evidence="12">
    <location>
        <begin position="51"/>
        <end position="72"/>
    </location>
</feature>
<gene>
    <name evidence="14" type="ORF">KL86APRO_10638</name>
</gene>
<comment type="caution">
    <text evidence="12">Lacks conserved residue(s) required for the propagation of feature annotation.</text>
</comment>
<dbReference type="NCBIfam" id="TIGR00810">
    <property type="entry name" value="secG"/>
    <property type="match status" value="1"/>
</dbReference>
<keyword evidence="4 12" id="KW-0813">Transport</keyword>
<evidence type="ECO:0000256" key="10">
    <source>
        <dbReference type="ARBA" id="ARBA00023136"/>
    </source>
</evidence>
<evidence type="ECO:0000256" key="12">
    <source>
        <dbReference type="RuleBase" id="RU365087"/>
    </source>
</evidence>
<evidence type="ECO:0000313" key="14">
    <source>
        <dbReference type="EMBL" id="SBV95459.1"/>
    </source>
</evidence>
<dbReference type="GO" id="GO:0065002">
    <property type="term" value="P:intracellular protein transmembrane transport"/>
    <property type="evidence" value="ECO:0007669"/>
    <property type="project" value="TreeGrafter"/>
</dbReference>
<evidence type="ECO:0000256" key="11">
    <source>
        <dbReference type="ARBA" id="ARBA00025182"/>
    </source>
</evidence>
<evidence type="ECO:0000256" key="8">
    <source>
        <dbReference type="ARBA" id="ARBA00022989"/>
    </source>
</evidence>
<keyword evidence="7 12" id="KW-0653">Protein transport</keyword>
<dbReference type="InterPro" id="IPR004692">
    <property type="entry name" value="SecG"/>
</dbReference>
<dbReference type="EMBL" id="FLUO01000001">
    <property type="protein sequence ID" value="SBV95459.1"/>
    <property type="molecule type" value="Genomic_DNA"/>
</dbReference>